<dbReference type="EMBL" id="RIBY02001024">
    <property type="protein sequence ID" value="KAH9833942.1"/>
    <property type="molecule type" value="Genomic_DNA"/>
</dbReference>
<proteinExistence type="predicted"/>
<comment type="caution">
    <text evidence="2">The sequence shown here is derived from an EMBL/GenBank/DDBJ whole genome shotgun (WGS) entry which is preliminary data.</text>
</comment>
<organism evidence="2 3">
    <name type="scientific">Teratosphaeria destructans</name>
    <dbReference type="NCBI Taxonomy" id="418781"/>
    <lineage>
        <taxon>Eukaryota</taxon>
        <taxon>Fungi</taxon>
        <taxon>Dikarya</taxon>
        <taxon>Ascomycota</taxon>
        <taxon>Pezizomycotina</taxon>
        <taxon>Dothideomycetes</taxon>
        <taxon>Dothideomycetidae</taxon>
        <taxon>Mycosphaerellales</taxon>
        <taxon>Teratosphaeriaceae</taxon>
        <taxon>Teratosphaeria</taxon>
    </lineage>
</organism>
<evidence type="ECO:0000256" key="1">
    <source>
        <dbReference type="SAM" id="MobiDB-lite"/>
    </source>
</evidence>
<protein>
    <submittedName>
        <fullName evidence="2">Uncharacterized protein</fullName>
    </submittedName>
</protein>
<reference evidence="2 3" key="1">
    <citation type="journal article" date="2018" name="IMA Fungus">
        <title>IMA Genome-F 10: Nine draft genome sequences of Claviceps purpurea s.lat., including C. arundinis, C. humidiphila, and C. cf. spartinae, pseudomolecules for the pitch canker pathogen Fusarium circinatum, draft genome of Davidsoniella eucalypti, Grosmannia galeiformis, Quambalaria eucalypti, and Teratosphaeria destructans.</title>
        <authorList>
            <person name="Wingfield B.D."/>
            <person name="Liu M."/>
            <person name="Nguyen H.D."/>
            <person name="Lane F.A."/>
            <person name="Morgan S.W."/>
            <person name="De Vos L."/>
            <person name="Wilken P.M."/>
            <person name="Duong T.A."/>
            <person name="Aylward J."/>
            <person name="Coetzee M.P."/>
            <person name="Dadej K."/>
            <person name="De Beer Z.W."/>
            <person name="Findlay W."/>
            <person name="Havenga M."/>
            <person name="Kolarik M."/>
            <person name="Menzies J.G."/>
            <person name="Naidoo K."/>
            <person name="Pochopski O."/>
            <person name="Shoukouhi P."/>
            <person name="Santana Q.C."/>
            <person name="Seifert K.A."/>
            <person name="Soal N."/>
            <person name="Steenkamp E.T."/>
            <person name="Tatham C.T."/>
            <person name="van der Nest M.A."/>
            <person name="Wingfield M.J."/>
        </authorList>
    </citation>
    <scope>NUCLEOTIDE SEQUENCE [LARGE SCALE GENOMIC DNA]</scope>
    <source>
        <strain evidence="2">CMW44962</strain>
    </source>
</reference>
<gene>
    <name evidence="2" type="ORF">Tdes44962_MAKER08698</name>
</gene>
<dbReference type="AlphaFoldDB" id="A0A9W7W436"/>
<reference evidence="2 3" key="2">
    <citation type="journal article" date="2021" name="Curr. Genet.">
        <title>Genetic response to nitrogen starvation in the aggressive Eucalyptus foliar pathogen Teratosphaeria destructans.</title>
        <authorList>
            <person name="Havenga M."/>
            <person name="Wingfield B.D."/>
            <person name="Wingfield M.J."/>
            <person name="Dreyer L.L."/>
            <person name="Roets F."/>
            <person name="Aylward J."/>
        </authorList>
    </citation>
    <scope>NUCLEOTIDE SEQUENCE [LARGE SCALE GENOMIC DNA]</scope>
    <source>
        <strain evidence="2">CMW44962</strain>
    </source>
</reference>
<feature type="region of interest" description="Disordered" evidence="1">
    <location>
        <begin position="284"/>
        <end position="330"/>
    </location>
</feature>
<feature type="compositionally biased region" description="Basic and acidic residues" evidence="1">
    <location>
        <begin position="240"/>
        <end position="255"/>
    </location>
</feature>
<name>A0A9W7W436_9PEZI</name>
<feature type="region of interest" description="Disordered" evidence="1">
    <location>
        <begin position="232"/>
        <end position="255"/>
    </location>
</feature>
<evidence type="ECO:0000313" key="2">
    <source>
        <dbReference type="EMBL" id="KAH9833942.1"/>
    </source>
</evidence>
<dbReference type="Proteomes" id="UP001138500">
    <property type="component" value="Unassembled WGS sequence"/>
</dbReference>
<keyword evidence="3" id="KW-1185">Reference proteome</keyword>
<sequence length="342" mass="37996">MPTLHGITVTLQSQYDALAIPEFASKDALLNDASPTPTRQYYVSDGEAEARASALDSILPTDEHSIDAFIPTYPSSQFWICYQCPGFQSDPIQDVRYYYFKLIVGDKCFLSWGSGAEDSWCGKTMFGLFDGGTDFEGRQMVERRGLFFAHDIYLAGDETFEIRVFRAKARRREKTSHEAFDENLNGSGLSIHNVGRVRRGEPRRLYTYALIDAVDEPYATFRYHLCLAQSRSNTTASSPRSDHDRSPQKPVSDVREADIGLLRRLSVPPRMRLLPIGLEQTESHAGMVADSDPDDGLCEAVSSSSASSSTRLQERAATPPSVARRRDGSMGMLKGVIANALK</sequence>
<dbReference type="OrthoDB" id="436496at2759"/>
<accession>A0A9W7W436</accession>
<evidence type="ECO:0000313" key="3">
    <source>
        <dbReference type="Proteomes" id="UP001138500"/>
    </source>
</evidence>